<name>A0A977KSA3_9CYAN</name>
<evidence type="ECO:0000256" key="1">
    <source>
        <dbReference type="SAM" id="Phobius"/>
    </source>
</evidence>
<protein>
    <recommendedName>
        <fullName evidence="3">DUF4350 domain-containing protein</fullName>
    </recommendedName>
</protein>
<organism evidence="2">
    <name type="scientific">Woronichinia naegeliana WA131</name>
    <dbReference type="NCBI Taxonomy" id="2824559"/>
    <lineage>
        <taxon>Bacteria</taxon>
        <taxon>Bacillati</taxon>
        <taxon>Cyanobacteriota</taxon>
        <taxon>Cyanophyceae</taxon>
        <taxon>Synechococcales</taxon>
        <taxon>Coelosphaeriaceae</taxon>
        <taxon>Woronichinia</taxon>
    </lineage>
</organism>
<accession>A0A977KSA3</accession>
<keyword evidence="1" id="KW-0472">Membrane</keyword>
<evidence type="ECO:0008006" key="3">
    <source>
        <dbReference type="Google" id="ProtNLM"/>
    </source>
</evidence>
<dbReference type="EMBL" id="CP073041">
    <property type="protein sequence ID" value="UXE58757.1"/>
    <property type="molecule type" value="Genomic_DNA"/>
</dbReference>
<feature type="transmembrane region" description="Helical" evidence="1">
    <location>
        <begin position="25"/>
        <end position="47"/>
    </location>
</feature>
<sequence length="162" mass="18822">MDEYLHGYKDSGTIREEVAQTVWHYFLKTPLLILFLQALVVLIFILWSGNRRFGQAIPVTPAIRNNSEVYIRALASVLEKAESVEFVVNYLSQAEQKQLRSQLGLGDQALPQEALLTVWEKQTQQSNLSLRSLLNSQKIPRNNIELKHWLEQWQFVQKISRD</sequence>
<reference evidence="2" key="1">
    <citation type="submission" date="2021-04" db="EMBL/GenBank/DDBJ databases">
        <title>Genome sequence of Woronichinia naegeliana from Washington state freshwater lake bloom.</title>
        <authorList>
            <person name="Dreher T.W."/>
        </authorList>
    </citation>
    <scope>NUCLEOTIDE SEQUENCE</scope>
    <source>
        <strain evidence="2">WA131</strain>
    </source>
</reference>
<gene>
    <name evidence="2" type="ORF">KA717_22365</name>
</gene>
<proteinExistence type="predicted"/>
<keyword evidence="1" id="KW-0812">Transmembrane</keyword>
<keyword evidence="1" id="KW-1133">Transmembrane helix</keyword>
<dbReference type="AlphaFoldDB" id="A0A977KSA3"/>
<dbReference type="Proteomes" id="UP001065613">
    <property type="component" value="Chromosome"/>
</dbReference>
<evidence type="ECO:0000313" key="2">
    <source>
        <dbReference type="EMBL" id="UXE58757.1"/>
    </source>
</evidence>
<dbReference type="KEGG" id="wna:KA717_22365"/>